<dbReference type="InterPro" id="IPR010499">
    <property type="entry name" value="AraC_E-bd"/>
</dbReference>
<proteinExistence type="predicted"/>
<dbReference type="InterPro" id="IPR029442">
    <property type="entry name" value="GyrI-like"/>
</dbReference>
<dbReference type="InterPro" id="IPR009057">
    <property type="entry name" value="Homeodomain-like_sf"/>
</dbReference>
<dbReference type="Gene3D" id="3.20.80.10">
    <property type="entry name" value="Regulatory factor, effector binding domain"/>
    <property type="match status" value="1"/>
</dbReference>
<evidence type="ECO:0000313" key="6">
    <source>
        <dbReference type="Proteomes" id="UP000530186"/>
    </source>
</evidence>
<dbReference type="AlphaFoldDB" id="A0A7V8N024"/>
<dbReference type="EMBL" id="JACBNY010000003">
    <property type="protein sequence ID" value="MBA0016082.1"/>
    <property type="molecule type" value="Genomic_DNA"/>
</dbReference>
<comment type="caution">
    <text evidence="5">The sequence shown here is derived from an EMBL/GenBank/DDBJ whole genome shotgun (WGS) entry which is preliminary data.</text>
</comment>
<dbReference type="PANTHER" id="PTHR47504:SF5">
    <property type="entry name" value="RIGHT ORIGIN-BINDING PROTEIN"/>
    <property type="match status" value="1"/>
</dbReference>
<dbReference type="SUPFAM" id="SSF55136">
    <property type="entry name" value="Probable bacterial effector-binding domain"/>
    <property type="match status" value="1"/>
</dbReference>
<evidence type="ECO:0000256" key="2">
    <source>
        <dbReference type="ARBA" id="ARBA00023125"/>
    </source>
</evidence>
<name>A0A7V8N024_9LACT</name>
<dbReference type="Pfam" id="PF12833">
    <property type="entry name" value="HTH_18"/>
    <property type="match status" value="1"/>
</dbReference>
<keyword evidence="2" id="KW-0238">DNA-binding</keyword>
<evidence type="ECO:0000313" key="5">
    <source>
        <dbReference type="EMBL" id="MBA0016082.1"/>
    </source>
</evidence>
<organism evidence="5 6">
    <name type="scientific">Pseudolactococcus laudensis</name>
    <dbReference type="NCBI Taxonomy" id="1494461"/>
    <lineage>
        <taxon>Bacteria</taxon>
        <taxon>Bacillati</taxon>
        <taxon>Bacillota</taxon>
        <taxon>Bacilli</taxon>
        <taxon>Lactobacillales</taxon>
        <taxon>Streptococcaceae</taxon>
        <taxon>Pseudolactococcus</taxon>
    </lineage>
</organism>
<evidence type="ECO:0000256" key="3">
    <source>
        <dbReference type="ARBA" id="ARBA00023163"/>
    </source>
</evidence>
<dbReference type="InterPro" id="IPR050959">
    <property type="entry name" value="MarA-like"/>
</dbReference>
<evidence type="ECO:0000256" key="1">
    <source>
        <dbReference type="ARBA" id="ARBA00023015"/>
    </source>
</evidence>
<dbReference type="RefSeq" id="WP_180746199.1">
    <property type="nucleotide sequence ID" value="NZ_CBCRWQ010000003.1"/>
</dbReference>
<dbReference type="PANTHER" id="PTHR47504">
    <property type="entry name" value="RIGHT ORIGIN-BINDING PROTEIN"/>
    <property type="match status" value="1"/>
</dbReference>
<keyword evidence="6" id="KW-1185">Reference proteome</keyword>
<accession>A0A7V8N024</accession>
<keyword evidence="3" id="KW-0804">Transcription</keyword>
<dbReference type="PROSITE" id="PS01124">
    <property type="entry name" value="HTH_ARAC_FAMILY_2"/>
    <property type="match status" value="1"/>
</dbReference>
<reference evidence="5 6" key="1">
    <citation type="submission" date="2020-07" db="EMBL/GenBank/DDBJ databases">
        <authorList>
            <person name="Hilgarth M."/>
            <person name="Werum V."/>
            <person name="Vogel R.F."/>
        </authorList>
    </citation>
    <scope>NUCLEOTIDE SEQUENCE [LARGE SCALE GENOMIC DNA]</scope>
    <source>
        <strain evidence="5 6">DSM 28961</strain>
    </source>
</reference>
<dbReference type="InterPro" id="IPR018062">
    <property type="entry name" value="HTH_AraC-typ_CS"/>
</dbReference>
<gene>
    <name evidence="5" type="ORF">HZR21_02795</name>
</gene>
<evidence type="ECO:0000259" key="4">
    <source>
        <dbReference type="PROSITE" id="PS01124"/>
    </source>
</evidence>
<dbReference type="InterPro" id="IPR018060">
    <property type="entry name" value="HTH_AraC"/>
</dbReference>
<dbReference type="SMART" id="SM00871">
    <property type="entry name" value="AraC_E_bind"/>
    <property type="match status" value="1"/>
</dbReference>
<feature type="domain" description="HTH araC/xylS-type" evidence="4">
    <location>
        <begin position="8"/>
        <end position="106"/>
    </location>
</feature>
<dbReference type="Pfam" id="PF06445">
    <property type="entry name" value="GyrI-like"/>
    <property type="match status" value="1"/>
</dbReference>
<dbReference type="GO" id="GO:0043565">
    <property type="term" value="F:sequence-specific DNA binding"/>
    <property type="evidence" value="ECO:0007669"/>
    <property type="project" value="InterPro"/>
</dbReference>
<dbReference type="Gene3D" id="1.10.10.60">
    <property type="entry name" value="Homeodomain-like"/>
    <property type="match status" value="2"/>
</dbReference>
<dbReference type="GO" id="GO:0003700">
    <property type="term" value="F:DNA-binding transcription factor activity"/>
    <property type="evidence" value="ECO:0007669"/>
    <property type="project" value="InterPro"/>
</dbReference>
<dbReference type="SMART" id="SM00342">
    <property type="entry name" value="HTH_ARAC"/>
    <property type="match status" value="1"/>
</dbReference>
<dbReference type="InterPro" id="IPR011256">
    <property type="entry name" value="Reg_factor_effector_dom_sf"/>
</dbReference>
<dbReference type="Proteomes" id="UP000530186">
    <property type="component" value="Unassembled WGS sequence"/>
</dbReference>
<protein>
    <submittedName>
        <fullName evidence="5">AraC family transcriptional regulator</fullName>
    </submittedName>
</protein>
<dbReference type="GeneID" id="303194435"/>
<dbReference type="PROSITE" id="PS00041">
    <property type="entry name" value="HTH_ARAC_FAMILY_1"/>
    <property type="match status" value="1"/>
</dbReference>
<dbReference type="SUPFAM" id="SSF46689">
    <property type="entry name" value="Homeodomain-like"/>
    <property type="match status" value="2"/>
</dbReference>
<sequence>MKWINHLNKAINYIEAHLTDEIDLEKLAQLACCSTFHFQRIFSYIAEIPLSEYIRRRKMSCAAFDLQNSSEKISDIALRYGYESPTAFNRAFQTIHGVAPSIARSEGTRLKAYPPISFTLSIKGETELNYRIENKSAFKIVGFSEHFQVDVQENFKAIPMFWGKMGQEGLMPQLVSQMSCQPFGVLGVSTCMDGETFDYYIAVASDNETPSGMVDAIVPDSKWAIFESVGALPDALQDLQRRIITEWLPSSGYEYANAPDIEVYSEGNQQSEEYRCEVWLPIKKGDD</sequence>
<keyword evidence="1" id="KW-0805">Transcription regulation</keyword>